<dbReference type="PANTHER" id="PTHR31845:SF39">
    <property type="entry name" value="TRANSCRIPTION FACTOR PBCR-RELATED"/>
    <property type="match status" value="1"/>
</dbReference>
<dbReference type="CDD" id="cd12148">
    <property type="entry name" value="fungal_TF_MHR"/>
    <property type="match status" value="1"/>
</dbReference>
<feature type="coiled-coil region" evidence="6">
    <location>
        <begin position="494"/>
        <end position="521"/>
    </location>
</feature>
<protein>
    <submittedName>
        <fullName evidence="9">Related to cercosporin resistance protein</fullName>
    </submittedName>
</protein>
<keyword evidence="5" id="KW-0539">Nucleus</keyword>
<comment type="subcellular location">
    <subcellularLocation>
        <location evidence="1">Nucleus</location>
    </subcellularLocation>
</comment>
<dbReference type="SMART" id="SM00066">
    <property type="entry name" value="GAL4"/>
    <property type="match status" value="1"/>
</dbReference>
<evidence type="ECO:0000256" key="6">
    <source>
        <dbReference type="SAM" id="Coils"/>
    </source>
</evidence>
<evidence type="ECO:0000256" key="5">
    <source>
        <dbReference type="ARBA" id="ARBA00023242"/>
    </source>
</evidence>
<keyword evidence="4" id="KW-0804">Transcription</keyword>
<evidence type="ECO:0000313" key="9">
    <source>
        <dbReference type="EMBL" id="SPN96798.1"/>
    </source>
</evidence>
<feature type="domain" description="Zn(2)-C6 fungal-type" evidence="8">
    <location>
        <begin position="95"/>
        <end position="126"/>
    </location>
</feature>
<keyword evidence="10" id="KW-1185">Reference proteome</keyword>
<dbReference type="CDD" id="cd00067">
    <property type="entry name" value="GAL4"/>
    <property type="match status" value="1"/>
</dbReference>
<evidence type="ECO:0000256" key="7">
    <source>
        <dbReference type="SAM" id="MobiDB-lite"/>
    </source>
</evidence>
<accession>A0AAE8SQM3</accession>
<feature type="region of interest" description="Disordered" evidence="7">
    <location>
        <begin position="1"/>
        <end position="94"/>
    </location>
</feature>
<dbReference type="AlphaFoldDB" id="A0AAE8SQM3"/>
<dbReference type="InterPro" id="IPR001138">
    <property type="entry name" value="Zn2Cys6_DnaBD"/>
</dbReference>
<dbReference type="SUPFAM" id="SSF57701">
    <property type="entry name" value="Zn2/Cys6 DNA-binding domain"/>
    <property type="match status" value="1"/>
</dbReference>
<sequence length="898" mass="96886">MGMNSTSRGSGSGSGSGVSPDTVQTLSSTPSPAVVESRVGNRYADVSASARLTPPPPPHAAGLEGGAADTHGHHPHRNDENEPSQHAEDAKRSRACEACRGLKVRCEMAEEGPCRRCRKAGRRCVVTVRSRGGERQKKTDTRVADLERKIDALAATLQARGGSEHASASPVVAHGGGGAQRERTEGGDAPSLLVLSKDDSIEKTLLTHWGVTESQAPAAAGQKRKHSEAVPDPRAGGVASRPPNLRNPSPGDDRADIVTRGLITMERAEELFRKYNEVMVPHFPAVVFPPGSTAAKLREEKPILFMAIMAAASSDTAPLQKLLVKELMQVFGDKVIVTGEKSLALVQAIFVSVAWYWPPEVFEELKFYQLAHIGIVMSIDLGLGRSGRSHRPTAGWGGFGGNRFSRVDPETLESRRTWLAAYALSTNMSIGLRRMNLIPWSNFMGKSLEILETSPDAAPTDKYLCQLVRANRIGEEVTTQFSTDNPVMSVNLADVRTQVTLKMLERELEKLKRDTPQELRKSTLEFGWGIVEIYMHEMALHSDDFDNMKGCFPTTRLDDGFSNMNVLTTFHMDSVVACYSAVTDMFETFLAMDIISLRVLPVFNFVRIAYALVVIIKIYFTAASADTEIGKVLPKESIRVDHYIDAVLQKFMAAAAEDKCRPAAKFLVVLVMLRGWLNKKTGADKDKRPPGSSPDNRPESSPESRSGAGGGPRTSRTDPTTGSSNPTVAPSPTLRFPGPLLSGSGQMQQPQGMMGYPPASTANTPLQLLSEVAAGDSSMGGRTSHLGWQNRPAGSGPSPQPFTFAPSTGPALPPMDVMAGTAAGMQWPGDVAEGMGVFFGDNVDWEGMALSFGVGMSTEHEYEIINMMTELNKPWVVGQGMTAEPGGMSAGQGVYYQQ</sequence>
<feature type="compositionally biased region" description="Basic and acidic residues" evidence="7">
    <location>
        <begin position="77"/>
        <end position="94"/>
    </location>
</feature>
<evidence type="ECO:0000256" key="3">
    <source>
        <dbReference type="ARBA" id="ARBA00023125"/>
    </source>
</evidence>
<evidence type="ECO:0000313" key="10">
    <source>
        <dbReference type="Proteomes" id="UP001187682"/>
    </source>
</evidence>
<evidence type="ECO:0000256" key="4">
    <source>
        <dbReference type="ARBA" id="ARBA00023163"/>
    </source>
</evidence>
<dbReference type="InterPro" id="IPR036864">
    <property type="entry name" value="Zn2-C6_fun-type_DNA-bd_sf"/>
</dbReference>
<feature type="compositionally biased region" description="Polar residues" evidence="7">
    <location>
        <begin position="21"/>
        <end position="31"/>
    </location>
</feature>
<feature type="compositionally biased region" description="Polar residues" evidence="7">
    <location>
        <begin position="717"/>
        <end position="730"/>
    </location>
</feature>
<keyword evidence="2" id="KW-0805">Transcription regulation</keyword>
<dbReference type="PROSITE" id="PS00463">
    <property type="entry name" value="ZN2_CY6_FUNGAL_1"/>
    <property type="match status" value="1"/>
</dbReference>
<dbReference type="EMBL" id="ONZQ02000001">
    <property type="protein sequence ID" value="SPN96798.1"/>
    <property type="molecule type" value="Genomic_DNA"/>
</dbReference>
<proteinExistence type="predicted"/>
<keyword evidence="3" id="KW-0238">DNA-binding</keyword>
<keyword evidence="6" id="KW-0175">Coiled coil</keyword>
<dbReference type="InterPro" id="IPR051089">
    <property type="entry name" value="prtT"/>
</dbReference>
<reference evidence="9" key="1">
    <citation type="submission" date="2018-03" db="EMBL/GenBank/DDBJ databases">
        <authorList>
            <person name="Guldener U."/>
        </authorList>
    </citation>
    <scope>NUCLEOTIDE SEQUENCE</scope>
</reference>
<gene>
    <name evidence="9" type="ORF">DNG_00318</name>
</gene>
<evidence type="ECO:0000256" key="2">
    <source>
        <dbReference type="ARBA" id="ARBA00023015"/>
    </source>
</evidence>
<dbReference type="Gene3D" id="4.10.240.10">
    <property type="entry name" value="Zn(2)-C6 fungal-type DNA-binding domain"/>
    <property type="match status" value="1"/>
</dbReference>
<organism evidence="9 10">
    <name type="scientific">Cephalotrichum gorgonifer</name>
    <dbReference type="NCBI Taxonomy" id="2041049"/>
    <lineage>
        <taxon>Eukaryota</taxon>
        <taxon>Fungi</taxon>
        <taxon>Dikarya</taxon>
        <taxon>Ascomycota</taxon>
        <taxon>Pezizomycotina</taxon>
        <taxon>Sordariomycetes</taxon>
        <taxon>Hypocreomycetidae</taxon>
        <taxon>Microascales</taxon>
        <taxon>Microascaceae</taxon>
        <taxon>Cephalotrichum</taxon>
    </lineage>
</organism>
<dbReference type="GO" id="GO:0000976">
    <property type="term" value="F:transcription cis-regulatory region binding"/>
    <property type="evidence" value="ECO:0007669"/>
    <property type="project" value="TreeGrafter"/>
</dbReference>
<dbReference type="Proteomes" id="UP001187682">
    <property type="component" value="Unassembled WGS sequence"/>
</dbReference>
<name>A0AAE8SQM3_9PEZI</name>
<feature type="region of interest" description="Disordered" evidence="7">
    <location>
        <begin position="160"/>
        <end position="191"/>
    </location>
</feature>
<comment type="caution">
    <text evidence="9">The sequence shown here is derived from an EMBL/GenBank/DDBJ whole genome shotgun (WGS) entry which is preliminary data.</text>
</comment>
<feature type="compositionally biased region" description="Low complexity" evidence="7">
    <location>
        <begin position="745"/>
        <end position="758"/>
    </location>
</feature>
<dbReference type="GO" id="GO:0000981">
    <property type="term" value="F:DNA-binding transcription factor activity, RNA polymerase II-specific"/>
    <property type="evidence" value="ECO:0007669"/>
    <property type="project" value="InterPro"/>
</dbReference>
<dbReference type="PROSITE" id="PS50048">
    <property type="entry name" value="ZN2_CY6_FUNGAL_2"/>
    <property type="match status" value="1"/>
</dbReference>
<dbReference type="Pfam" id="PF00172">
    <property type="entry name" value="Zn_clus"/>
    <property type="match status" value="1"/>
</dbReference>
<dbReference type="GO" id="GO:0008270">
    <property type="term" value="F:zinc ion binding"/>
    <property type="evidence" value="ECO:0007669"/>
    <property type="project" value="InterPro"/>
</dbReference>
<feature type="region of interest" description="Disordered" evidence="7">
    <location>
        <begin position="212"/>
        <end position="255"/>
    </location>
</feature>
<evidence type="ECO:0000259" key="8">
    <source>
        <dbReference type="PROSITE" id="PS50048"/>
    </source>
</evidence>
<dbReference type="GO" id="GO:0005634">
    <property type="term" value="C:nucleus"/>
    <property type="evidence" value="ECO:0007669"/>
    <property type="project" value="UniProtKB-SubCell"/>
</dbReference>
<feature type="region of interest" description="Disordered" evidence="7">
    <location>
        <begin position="681"/>
        <end position="762"/>
    </location>
</feature>
<dbReference type="PANTHER" id="PTHR31845">
    <property type="entry name" value="FINGER DOMAIN PROTEIN, PUTATIVE-RELATED"/>
    <property type="match status" value="1"/>
</dbReference>
<evidence type="ECO:0000256" key="1">
    <source>
        <dbReference type="ARBA" id="ARBA00004123"/>
    </source>
</evidence>